<evidence type="ECO:0000313" key="2">
    <source>
        <dbReference type="EMBL" id="GIY10230.1"/>
    </source>
</evidence>
<keyword evidence="3" id="KW-1185">Reference proteome</keyword>
<dbReference type="Proteomes" id="UP001054945">
    <property type="component" value="Unassembled WGS sequence"/>
</dbReference>
<feature type="region of interest" description="Disordered" evidence="1">
    <location>
        <begin position="111"/>
        <end position="136"/>
    </location>
</feature>
<feature type="compositionally biased region" description="Polar residues" evidence="1">
    <location>
        <begin position="12"/>
        <end position="22"/>
    </location>
</feature>
<comment type="caution">
    <text evidence="2">The sequence shown here is derived from an EMBL/GenBank/DDBJ whole genome shotgun (WGS) entry which is preliminary data.</text>
</comment>
<dbReference type="EMBL" id="BPLR01006495">
    <property type="protein sequence ID" value="GIY10230.1"/>
    <property type="molecule type" value="Genomic_DNA"/>
</dbReference>
<dbReference type="AlphaFoldDB" id="A0AAV4QLC4"/>
<gene>
    <name evidence="2" type="ORF">CEXT_725861</name>
</gene>
<feature type="region of interest" description="Disordered" evidence="1">
    <location>
        <begin position="1"/>
        <end position="23"/>
    </location>
</feature>
<feature type="compositionally biased region" description="Polar residues" evidence="1">
    <location>
        <begin position="116"/>
        <end position="136"/>
    </location>
</feature>
<protein>
    <submittedName>
        <fullName evidence="2">Uncharacterized protein</fullName>
    </submittedName>
</protein>
<reference evidence="2 3" key="1">
    <citation type="submission" date="2021-06" db="EMBL/GenBank/DDBJ databases">
        <title>Caerostris extrusa draft genome.</title>
        <authorList>
            <person name="Kono N."/>
            <person name="Arakawa K."/>
        </authorList>
    </citation>
    <scope>NUCLEOTIDE SEQUENCE [LARGE SCALE GENOMIC DNA]</scope>
</reference>
<proteinExistence type="predicted"/>
<evidence type="ECO:0000313" key="3">
    <source>
        <dbReference type="Proteomes" id="UP001054945"/>
    </source>
</evidence>
<name>A0AAV4QLC4_CAEEX</name>
<evidence type="ECO:0000256" key="1">
    <source>
        <dbReference type="SAM" id="MobiDB-lite"/>
    </source>
</evidence>
<accession>A0AAV4QLC4</accession>
<organism evidence="2 3">
    <name type="scientific">Caerostris extrusa</name>
    <name type="common">Bark spider</name>
    <name type="synonym">Caerostris bankana</name>
    <dbReference type="NCBI Taxonomy" id="172846"/>
    <lineage>
        <taxon>Eukaryota</taxon>
        <taxon>Metazoa</taxon>
        <taxon>Ecdysozoa</taxon>
        <taxon>Arthropoda</taxon>
        <taxon>Chelicerata</taxon>
        <taxon>Arachnida</taxon>
        <taxon>Araneae</taxon>
        <taxon>Araneomorphae</taxon>
        <taxon>Entelegynae</taxon>
        <taxon>Araneoidea</taxon>
        <taxon>Araneidae</taxon>
        <taxon>Caerostris</taxon>
    </lineage>
</organism>
<sequence length="136" mass="15295">MGSAIFYPDHAGSQTTTSQPRTESVGIHIGNTIRRIKTEIGGKAVEIFVRLISKPTTYTSSQKRKWIQLKRKSSLAQNKRLPKRVKEDQVMRETSTKFACLYPEENLDPLPVVLEPTTSKGSTSDWRTTSTRNTGN</sequence>